<protein>
    <submittedName>
        <fullName evidence="7">Phosphate ABC transporter ATP-binding protein</fullName>
    </submittedName>
</protein>
<dbReference type="CDD" id="cd03260">
    <property type="entry name" value="ABC_PstB_phosphate_transporter"/>
    <property type="match status" value="1"/>
</dbReference>
<feature type="domain" description="ABC transporter" evidence="6">
    <location>
        <begin position="42"/>
        <end position="283"/>
    </location>
</feature>
<evidence type="ECO:0000256" key="3">
    <source>
        <dbReference type="ARBA" id="ARBA00022840"/>
    </source>
</evidence>
<dbReference type="PROSITE" id="PS00211">
    <property type="entry name" value="ABC_TRANSPORTER_1"/>
    <property type="match status" value="1"/>
</dbReference>
<sequence>MDEQRPADPGSSSAARAPLPSRAGQAATAQPPVEVQRAAPGISVRGLEAYYGDNHAIKDVSIEYAANRVTAMIGPSGCGKSTVLRCLNRMHEEIPKARAEGKVLLDDADIYAPGVDVVAVRRAIGMVFQKPNPFPTMSIFDNVAAGLKLNGVKGVDLKERVEESLRGAGLWEEVKDRLDRPGIGLSGGQQQRLCIARTIAVQPAVILMDEPCSALDPIATLKVEELIEDLKARFTIIIVTHNMQQAARVADTTAFFLLGELIEHAPTEKVFTTPSDERTEQYVTGKFG</sequence>
<dbReference type="AlphaFoldDB" id="A0A5B8UBY2"/>
<dbReference type="OrthoDB" id="9806471at2"/>
<dbReference type="GO" id="GO:0035435">
    <property type="term" value="P:phosphate ion transmembrane transport"/>
    <property type="evidence" value="ECO:0007669"/>
    <property type="project" value="InterPro"/>
</dbReference>
<proteinExistence type="predicted"/>
<keyword evidence="1" id="KW-0813">Transport</keyword>
<evidence type="ECO:0000313" key="8">
    <source>
        <dbReference type="Proteomes" id="UP000321805"/>
    </source>
</evidence>
<reference evidence="7 8" key="1">
    <citation type="journal article" date="2018" name="J. Microbiol.">
        <title>Baekduia soli gen. nov., sp. nov., a novel bacterium isolated from the soil of Baekdu Mountain and proposal of a novel family name, Baekduiaceae fam. nov.</title>
        <authorList>
            <person name="An D.S."/>
            <person name="Siddiqi M.Z."/>
            <person name="Kim K.H."/>
            <person name="Yu H.S."/>
            <person name="Im W.T."/>
        </authorList>
    </citation>
    <scope>NUCLEOTIDE SEQUENCE [LARGE SCALE GENOMIC DNA]</scope>
    <source>
        <strain evidence="7 8">BR7-21</strain>
    </source>
</reference>
<dbReference type="KEGG" id="bsol:FSW04_09825"/>
<dbReference type="SUPFAM" id="SSF52540">
    <property type="entry name" value="P-loop containing nucleoside triphosphate hydrolases"/>
    <property type="match status" value="1"/>
</dbReference>
<dbReference type="InterPro" id="IPR003593">
    <property type="entry name" value="AAA+_ATPase"/>
</dbReference>
<dbReference type="PANTHER" id="PTHR43423:SF1">
    <property type="entry name" value="ABC TRANSPORTER I FAMILY MEMBER 17"/>
    <property type="match status" value="1"/>
</dbReference>
<keyword evidence="3 7" id="KW-0067">ATP-binding</keyword>
<name>A0A5B8UBY2_9ACTN</name>
<dbReference type="GO" id="GO:0016887">
    <property type="term" value="F:ATP hydrolysis activity"/>
    <property type="evidence" value="ECO:0007669"/>
    <property type="project" value="InterPro"/>
</dbReference>
<dbReference type="InterPro" id="IPR027417">
    <property type="entry name" value="P-loop_NTPase"/>
</dbReference>
<dbReference type="Proteomes" id="UP000321805">
    <property type="component" value="Chromosome"/>
</dbReference>
<dbReference type="NCBIfam" id="TIGR00972">
    <property type="entry name" value="3a0107s01c2"/>
    <property type="match status" value="1"/>
</dbReference>
<evidence type="ECO:0000259" key="6">
    <source>
        <dbReference type="PROSITE" id="PS50893"/>
    </source>
</evidence>
<gene>
    <name evidence="7" type="primary">pstB</name>
    <name evidence="7" type="ORF">FSW04_09825</name>
</gene>
<dbReference type="InterPro" id="IPR005670">
    <property type="entry name" value="PstB-like"/>
</dbReference>
<dbReference type="PANTHER" id="PTHR43423">
    <property type="entry name" value="ABC TRANSPORTER I FAMILY MEMBER 17"/>
    <property type="match status" value="1"/>
</dbReference>
<evidence type="ECO:0000256" key="1">
    <source>
        <dbReference type="ARBA" id="ARBA00022448"/>
    </source>
</evidence>
<evidence type="ECO:0000313" key="7">
    <source>
        <dbReference type="EMBL" id="QEC50719.1"/>
    </source>
</evidence>
<feature type="compositionally biased region" description="Low complexity" evidence="5">
    <location>
        <begin position="11"/>
        <end position="23"/>
    </location>
</feature>
<dbReference type="Pfam" id="PF00005">
    <property type="entry name" value="ABC_tran"/>
    <property type="match status" value="1"/>
</dbReference>
<keyword evidence="8" id="KW-1185">Reference proteome</keyword>
<dbReference type="GO" id="GO:0005524">
    <property type="term" value="F:ATP binding"/>
    <property type="evidence" value="ECO:0007669"/>
    <property type="project" value="UniProtKB-KW"/>
</dbReference>
<organism evidence="7 8">
    <name type="scientific">Baekduia soli</name>
    <dbReference type="NCBI Taxonomy" id="496014"/>
    <lineage>
        <taxon>Bacteria</taxon>
        <taxon>Bacillati</taxon>
        <taxon>Actinomycetota</taxon>
        <taxon>Thermoleophilia</taxon>
        <taxon>Solirubrobacterales</taxon>
        <taxon>Baekduiaceae</taxon>
        <taxon>Baekduia</taxon>
    </lineage>
</organism>
<keyword evidence="4" id="KW-1278">Translocase</keyword>
<dbReference type="PROSITE" id="PS50893">
    <property type="entry name" value="ABC_TRANSPORTER_2"/>
    <property type="match status" value="1"/>
</dbReference>
<dbReference type="InterPro" id="IPR003439">
    <property type="entry name" value="ABC_transporter-like_ATP-bd"/>
</dbReference>
<feature type="region of interest" description="Disordered" evidence="5">
    <location>
        <begin position="1"/>
        <end position="34"/>
    </location>
</feature>
<evidence type="ECO:0000256" key="5">
    <source>
        <dbReference type="SAM" id="MobiDB-lite"/>
    </source>
</evidence>
<keyword evidence="2" id="KW-0547">Nucleotide-binding</keyword>
<evidence type="ECO:0000256" key="4">
    <source>
        <dbReference type="ARBA" id="ARBA00022967"/>
    </source>
</evidence>
<dbReference type="GO" id="GO:0016020">
    <property type="term" value="C:membrane"/>
    <property type="evidence" value="ECO:0007669"/>
    <property type="project" value="InterPro"/>
</dbReference>
<dbReference type="EMBL" id="CP042430">
    <property type="protein sequence ID" value="QEC50719.1"/>
    <property type="molecule type" value="Genomic_DNA"/>
</dbReference>
<evidence type="ECO:0000256" key="2">
    <source>
        <dbReference type="ARBA" id="ARBA00022741"/>
    </source>
</evidence>
<dbReference type="SMART" id="SM00382">
    <property type="entry name" value="AAA"/>
    <property type="match status" value="1"/>
</dbReference>
<dbReference type="GO" id="GO:0005315">
    <property type="term" value="F:phosphate transmembrane transporter activity"/>
    <property type="evidence" value="ECO:0007669"/>
    <property type="project" value="InterPro"/>
</dbReference>
<dbReference type="InterPro" id="IPR017871">
    <property type="entry name" value="ABC_transporter-like_CS"/>
</dbReference>
<dbReference type="Gene3D" id="3.40.50.300">
    <property type="entry name" value="P-loop containing nucleotide triphosphate hydrolases"/>
    <property type="match status" value="1"/>
</dbReference>
<accession>A0A5B8UBY2</accession>